<gene>
    <name evidence="3" type="ordered locus">Bcen_3205</name>
</gene>
<feature type="chain" id="PRO_5002601813" description="DUF4148 domain-containing protein" evidence="2">
    <location>
        <begin position="34"/>
        <end position="122"/>
    </location>
</feature>
<evidence type="ECO:0008006" key="4">
    <source>
        <dbReference type="Google" id="ProtNLM"/>
    </source>
</evidence>
<evidence type="ECO:0000256" key="2">
    <source>
        <dbReference type="SAM" id="SignalP"/>
    </source>
</evidence>
<dbReference type="InterPro" id="IPR025421">
    <property type="entry name" value="DUF4148"/>
</dbReference>
<dbReference type="Pfam" id="PF13663">
    <property type="entry name" value="DUF4148"/>
    <property type="match status" value="1"/>
</dbReference>
<reference evidence="3" key="1">
    <citation type="submission" date="2006-05" db="EMBL/GenBank/DDBJ databases">
        <title>Complete sequence of chromosome 2 of Burkholderia cenocepacia AU 1054.</title>
        <authorList>
            <consortium name="US DOE Joint Genome Institute"/>
            <person name="Copeland A."/>
            <person name="Lucas S."/>
            <person name="Lapidus A."/>
            <person name="Barry K."/>
            <person name="Detter J.C."/>
            <person name="Glavina del Rio T."/>
            <person name="Hammon N."/>
            <person name="Israni S."/>
            <person name="Dalin E."/>
            <person name="Tice H."/>
            <person name="Pitluck S."/>
            <person name="Chain P."/>
            <person name="Malfatti S."/>
            <person name="Shin M."/>
            <person name="Vergez L."/>
            <person name="Schmutz J."/>
            <person name="Larimer F."/>
            <person name="Land M."/>
            <person name="Hauser L."/>
            <person name="Kyrpides N."/>
            <person name="Lykidis A."/>
            <person name="LiPuma J.J."/>
            <person name="Konstantinidis K."/>
            <person name="Tiedje J.M."/>
            <person name="Richardson P."/>
        </authorList>
    </citation>
    <scope>NUCLEOTIDE SEQUENCE [LARGE SCALE GENOMIC DNA]</scope>
    <source>
        <strain evidence="3">AU 1054</strain>
    </source>
</reference>
<feature type="region of interest" description="Disordered" evidence="1">
    <location>
        <begin position="66"/>
        <end position="103"/>
    </location>
</feature>
<accession>A0A0H2XUC9</accession>
<organism evidence="3">
    <name type="scientific">Burkholderia orbicola (strain AU 1054)</name>
    <dbReference type="NCBI Taxonomy" id="331271"/>
    <lineage>
        <taxon>Bacteria</taxon>
        <taxon>Pseudomonadati</taxon>
        <taxon>Pseudomonadota</taxon>
        <taxon>Betaproteobacteria</taxon>
        <taxon>Burkholderiales</taxon>
        <taxon>Burkholderiaceae</taxon>
        <taxon>Burkholderia</taxon>
        <taxon>Burkholderia cepacia complex</taxon>
        <taxon>Burkholderia orbicola</taxon>
    </lineage>
</organism>
<dbReference type="HOGENOM" id="CLU_153712_0_0_4"/>
<name>A0A0H2XUC9_BURO1</name>
<evidence type="ECO:0000256" key="1">
    <source>
        <dbReference type="SAM" id="MobiDB-lite"/>
    </source>
</evidence>
<protein>
    <recommendedName>
        <fullName evidence="4">DUF4148 domain-containing protein</fullName>
    </recommendedName>
</protein>
<feature type="signal peptide" evidence="2">
    <location>
        <begin position="1"/>
        <end position="33"/>
    </location>
</feature>
<dbReference type="AlphaFoldDB" id="A0A0H2XUC9"/>
<keyword evidence="2" id="KW-0732">Signal</keyword>
<evidence type="ECO:0000313" key="3">
    <source>
        <dbReference type="EMBL" id="ABF78100.1"/>
    </source>
</evidence>
<proteinExistence type="predicted"/>
<sequence length="122" mass="12948" precursor="true">MKLMKEWNMNTHWLVAATVAAMSLAGVATQASAQALTREQVRQELIDAQNNGLRFVTDTSYPDVSPLFQQPAERMPQRQASTAVGSDPAVSSDAGKPAAMSPRRGAAACVGPASFCTVYFGS</sequence>
<dbReference type="EMBL" id="CP000379">
    <property type="protein sequence ID" value="ABF78100.1"/>
    <property type="molecule type" value="Genomic_DNA"/>
</dbReference>